<comment type="subcellular location">
    <subcellularLocation>
        <location evidence="1">Cell membrane</location>
        <topology evidence="1">Multi-pass membrane protein</topology>
    </subcellularLocation>
</comment>
<evidence type="ECO:0000256" key="7">
    <source>
        <dbReference type="SAM" id="Phobius"/>
    </source>
</evidence>
<feature type="transmembrane region" description="Helical" evidence="7">
    <location>
        <begin position="252"/>
        <end position="271"/>
    </location>
</feature>
<feature type="transmembrane region" description="Helical" evidence="7">
    <location>
        <begin position="292"/>
        <end position="314"/>
    </location>
</feature>
<feature type="domain" description="ABC3 transporter permease C-terminal" evidence="8">
    <location>
        <begin position="253"/>
        <end position="359"/>
    </location>
</feature>
<accession>A0A937W6H2</accession>
<evidence type="ECO:0000313" key="9">
    <source>
        <dbReference type="EMBL" id="MBM3227063.1"/>
    </source>
</evidence>
<dbReference type="InterPro" id="IPR003838">
    <property type="entry name" value="ABC3_permease_C"/>
</dbReference>
<sequence>GIIADAILLIDRIGADLWVVQHDTRGPFAELSRLPATLVDRVTAVPGVARAREFVYHTIQRQYQGRPLRLAVVGLSWPTDRGAWLPHLSGRPLAHHHYEFIADRTLGLSLGTRLVLGKETYTVVGLTTGMVSSGGDGLAFMTRADAQVIQADVAGEAVRLERAARRARAERLDLTHQQPALLERAAAHAAEIPALSPAPISAVLVSLFPGASLSTVRQIMTGWQDVSVYTHEEQRGFLLQGTVDKVQRQIGLFRLLLTIISAIIMALILYTMTLDKVQAIALLKLIGAPNRLLLGLIPQQALLLGALGYGVAYLLGQWIFPRFPRRVLIMPDDLLQLAVIVLGISVLASVLGMWKALRVAPHEALAG</sequence>
<dbReference type="EMBL" id="VGLS01001173">
    <property type="protein sequence ID" value="MBM3227063.1"/>
    <property type="molecule type" value="Genomic_DNA"/>
</dbReference>
<evidence type="ECO:0000313" key="10">
    <source>
        <dbReference type="Proteomes" id="UP000712673"/>
    </source>
</evidence>
<keyword evidence="5 7" id="KW-1133">Transmembrane helix</keyword>
<comment type="caution">
    <text evidence="9">The sequence shown here is derived from an EMBL/GenBank/DDBJ whole genome shotgun (WGS) entry which is preliminary data.</text>
</comment>
<keyword evidence="2" id="KW-0813">Transport</keyword>
<dbReference type="InterPro" id="IPR051125">
    <property type="entry name" value="ABC-4/HrtB_transporter"/>
</dbReference>
<dbReference type="GO" id="GO:0005886">
    <property type="term" value="C:plasma membrane"/>
    <property type="evidence" value="ECO:0007669"/>
    <property type="project" value="UniProtKB-SubCell"/>
</dbReference>
<evidence type="ECO:0000256" key="5">
    <source>
        <dbReference type="ARBA" id="ARBA00022989"/>
    </source>
</evidence>
<dbReference type="AlphaFoldDB" id="A0A937W6H2"/>
<dbReference type="Pfam" id="PF02687">
    <property type="entry name" value="FtsX"/>
    <property type="match status" value="1"/>
</dbReference>
<proteinExistence type="predicted"/>
<name>A0A937W6H2_UNCTE</name>
<evidence type="ECO:0000259" key="8">
    <source>
        <dbReference type="Pfam" id="PF02687"/>
    </source>
</evidence>
<evidence type="ECO:0000256" key="1">
    <source>
        <dbReference type="ARBA" id="ARBA00004651"/>
    </source>
</evidence>
<dbReference type="PANTHER" id="PTHR43738:SF1">
    <property type="entry name" value="HEMIN TRANSPORT SYSTEM PERMEASE PROTEIN HRTB-RELATED"/>
    <property type="match status" value="1"/>
</dbReference>
<evidence type="ECO:0000256" key="2">
    <source>
        <dbReference type="ARBA" id="ARBA00022448"/>
    </source>
</evidence>
<feature type="non-terminal residue" evidence="9">
    <location>
        <position position="1"/>
    </location>
</feature>
<evidence type="ECO:0000256" key="6">
    <source>
        <dbReference type="ARBA" id="ARBA00023136"/>
    </source>
</evidence>
<keyword evidence="3" id="KW-1003">Cell membrane</keyword>
<dbReference type="PANTHER" id="PTHR43738">
    <property type="entry name" value="ABC TRANSPORTER, MEMBRANE PROTEIN"/>
    <property type="match status" value="1"/>
</dbReference>
<reference evidence="9" key="1">
    <citation type="submission" date="2019-03" db="EMBL/GenBank/DDBJ databases">
        <title>Lake Tanganyika Metagenome-Assembled Genomes (MAGs).</title>
        <authorList>
            <person name="Tran P."/>
        </authorList>
    </citation>
    <scope>NUCLEOTIDE SEQUENCE</scope>
    <source>
        <strain evidence="9">K_DeepCast_65m_m2_066</strain>
    </source>
</reference>
<organism evidence="9 10">
    <name type="scientific">Tectimicrobiota bacterium</name>
    <dbReference type="NCBI Taxonomy" id="2528274"/>
    <lineage>
        <taxon>Bacteria</taxon>
        <taxon>Pseudomonadati</taxon>
        <taxon>Nitrospinota/Tectimicrobiota group</taxon>
        <taxon>Candidatus Tectimicrobiota</taxon>
    </lineage>
</organism>
<evidence type="ECO:0000256" key="4">
    <source>
        <dbReference type="ARBA" id="ARBA00022692"/>
    </source>
</evidence>
<keyword evidence="6 7" id="KW-0472">Membrane</keyword>
<keyword evidence="4 7" id="KW-0812">Transmembrane</keyword>
<feature type="transmembrane region" description="Helical" evidence="7">
    <location>
        <begin position="334"/>
        <end position="354"/>
    </location>
</feature>
<dbReference type="Proteomes" id="UP000712673">
    <property type="component" value="Unassembled WGS sequence"/>
</dbReference>
<evidence type="ECO:0000256" key="3">
    <source>
        <dbReference type="ARBA" id="ARBA00022475"/>
    </source>
</evidence>
<gene>
    <name evidence="9" type="ORF">FJZ47_25125</name>
</gene>
<protein>
    <submittedName>
        <fullName evidence="9">ABC transporter permease</fullName>
    </submittedName>
</protein>